<comment type="caution">
    <text evidence="2">The sequence shown here is derived from an EMBL/GenBank/DDBJ whole genome shotgun (WGS) entry which is preliminary data.</text>
</comment>
<name>A0A6A4XYE9_9STRA</name>
<feature type="chain" id="PRO_5025558287" description="RxLR effector protein" evidence="1">
    <location>
        <begin position="23"/>
        <end position="66"/>
    </location>
</feature>
<sequence length="66" mass="7074">MKTTSVIGAVLFVMTIVMGADASDSDIAHNAPTVDAKEHQSYQEDATPPVEAVDEKEWGRRWGGGV</sequence>
<gene>
    <name evidence="2" type="ORF">As57867_019441</name>
</gene>
<feature type="non-terminal residue" evidence="2">
    <location>
        <position position="66"/>
    </location>
</feature>
<dbReference type="AlphaFoldDB" id="A0A6A4XYE9"/>
<feature type="signal peptide" evidence="1">
    <location>
        <begin position="1"/>
        <end position="22"/>
    </location>
</feature>
<evidence type="ECO:0008006" key="3">
    <source>
        <dbReference type="Google" id="ProtNLM"/>
    </source>
</evidence>
<evidence type="ECO:0000256" key="1">
    <source>
        <dbReference type="SAM" id="SignalP"/>
    </source>
</evidence>
<keyword evidence="1" id="KW-0732">Signal</keyword>
<proteinExistence type="predicted"/>
<organism evidence="2">
    <name type="scientific">Aphanomyces stellatus</name>
    <dbReference type="NCBI Taxonomy" id="120398"/>
    <lineage>
        <taxon>Eukaryota</taxon>
        <taxon>Sar</taxon>
        <taxon>Stramenopiles</taxon>
        <taxon>Oomycota</taxon>
        <taxon>Saprolegniomycetes</taxon>
        <taxon>Saprolegniales</taxon>
        <taxon>Verrucalvaceae</taxon>
        <taxon>Aphanomyces</taxon>
    </lineage>
</organism>
<protein>
    <recommendedName>
        <fullName evidence="3">RxLR effector protein</fullName>
    </recommendedName>
</protein>
<accession>A0A6A4XYE9</accession>
<reference evidence="2" key="1">
    <citation type="submission" date="2019-06" db="EMBL/GenBank/DDBJ databases">
        <title>Genomics analysis of Aphanomyces spp. identifies a new class of oomycete effector associated with host adaptation.</title>
        <authorList>
            <person name="Gaulin E."/>
        </authorList>
    </citation>
    <scope>NUCLEOTIDE SEQUENCE</scope>
    <source>
        <strain evidence="2">CBS 578.67</strain>
    </source>
</reference>
<dbReference type="EMBL" id="VJMH01006546">
    <property type="protein sequence ID" value="KAF0688983.1"/>
    <property type="molecule type" value="Genomic_DNA"/>
</dbReference>
<evidence type="ECO:0000313" key="2">
    <source>
        <dbReference type="EMBL" id="KAF0688983.1"/>
    </source>
</evidence>